<evidence type="ECO:0000259" key="7">
    <source>
        <dbReference type="PROSITE" id="PS51900"/>
    </source>
</evidence>
<name>A0A318TPT8_9RHOB</name>
<evidence type="ECO:0000313" key="8">
    <source>
        <dbReference type="EMBL" id="PYF05820.1"/>
    </source>
</evidence>
<comment type="caution">
    <text evidence="8">The sequence shown here is derived from an EMBL/GenBank/DDBJ whole genome shotgun (WGS) entry which is preliminary data.</text>
</comment>
<feature type="domain" description="Core-binding (CB)" evidence="7">
    <location>
        <begin position="1"/>
        <end position="81"/>
    </location>
</feature>
<keyword evidence="2" id="KW-0229">DNA integration</keyword>
<accession>A0A318TPT8</accession>
<evidence type="ECO:0000256" key="1">
    <source>
        <dbReference type="ARBA" id="ARBA00008857"/>
    </source>
</evidence>
<gene>
    <name evidence="8" type="ORF">C8J30_1481</name>
</gene>
<dbReference type="PANTHER" id="PTHR30349">
    <property type="entry name" value="PHAGE INTEGRASE-RELATED"/>
    <property type="match status" value="1"/>
</dbReference>
<evidence type="ECO:0000256" key="4">
    <source>
        <dbReference type="ARBA" id="ARBA00023172"/>
    </source>
</evidence>
<comment type="similarity">
    <text evidence="1">Belongs to the 'phage' integrase family.</text>
</comment>
<feature type="domain" description="Tyr recombinase" evidence="6">
    <location>
        <begin position="103"/>
        <end position="278"/>
    </location>
</feature>
<dbReference type="GO" id="GO:0003677">
    <property type="term" value="F:DNA binding"/>
    <property type="evidence" value="ECO:0007669"/>
    <property type="project" value="UniProtKB-UniRule"/>
</dbReference>
<dbReference type="PROSITE" id="PS51900">
    <property type="entry name" value="CB"/>
    <property type="match status" value="1"/>
</dbReference>
<dbReference type="Gene3D" id="1.10.443.10">
    <property type="entry name" value="Intergrase catalytic core"/>
    <property type="match status" value="1"/>
</dbReference>
<dbReference type="AlphaFoldDB" id="A0A318TPT8"/>
<proteinExistence type="inferred from homology"/>
<sequence length="282" mass="32221">MAKDKTLSKSQDQLRRWENPRKKAIRNLIEVIGDKPLRDITGDDMLAFREWWMDRLEEESLTPNSANKDLVHLGEVLKEVNRKKRLGLILPLSDLSFKEGEKKKRPAFSSDWIKEVLLPPGALDGMNDQARAITLVMVNTGARPSEIAALSANTIHLEATVPHISIEPEGRQLKSQRSRRKIPLTGCSLEAIRPFTDGFPLYRTSSASLSATVNKYLRENNLIQTPEHTMYSLRHAFEDRMLAGGFDERIRRDLFGHRLNREEYGDGATLDHMHRLLQTIAF</sequence>
<dbReference type="GO" id="GO:0006310">
    <property type="term" value="P:DNA recombination"/>
    <property type="evidence" value="ECO:0007669"/>
    <property type="project" value="UniProtKB-KW"/>
</dbReference>
<dbReference type="InterPro" id="IPR013762">
    <property type="entry name" value="Integrase-like_cat_sf"/>
</dbReference>
<keyword evidence="9" id="KW-1185">Reference proteome</keyword>
<keyword evidence="3 5" id="KW-0238">DNA-binding</keyword>
<dbReference type="EMBL" id="QJTK01000048">
    <property type="protein sequence ID" value="PYF05820.1"/>
    <property type="molecule type" value="Genomic_DNA"/>
</dbReference>
<evidence type="ECO:0000256" key="2">
    <source>
        <dbReference type="ARBA" id="ARBA00022908"/>
    </source>
</evidence>
<evidence type="ECO:0000256" key="5">
    <source>
        <dbReference type="PROSITE-ProRule" id="PRU01248"/>
    </source>
</evidence>
<protein>
    <submittedName>
        <fullName evidence="8">Site-specific recombinase XerD</fullName>
    </submittedName>
</protein>
<dbReference type="InterPro" id="IPR050090">
    <property type="entry name" value="Tyrosine_recombinase_XerCD"/>
</dbReference>
<evidence type="ECO:0000256" key="3">
    <source>
        <dbReference type="ARBA" id="ARBA00023125"/>
    </source>
</evidence>
<dbReference type="InterPro" id="IPR011010">
    <property type="entry name" value="DNA_brk_join_enz"/>
</dbReference>
<dbReference type="RefSeq" id="WP_342767562.1">
    <property type="nucleotide sequence ID" value="NZ_QJTK01000048.1"/>
</dbReference>
<dbReference type="InterPro" id="IPR002104">
    <property type="entry name" value="Integrase_catalytic"/>
</dbReference>
<dbReference type="SUPFAM" id="SSF56349">
    <property type="entry name" value="DNA breaking-rejoining enzymes"/>
    <property type="match status" value="1"/>
</dbReference>
<evidence type="ECO:0000259" key="6">
    <source>
        <dbReference type="PROSITE" id="PS51898"/>
    </source>
</evidence>
<organism evidence="8 9">
    <name type="scientific">Rhodobacter viridis</name>
    <dbReference type="NCBI Taxonomy" id="1054202"/>
    <lineage>
        <taxon>Bacteria</taxon>
        <taxon>Pseudomonadati</taxon>
        <taxon>Pseudomonadota</taxon>
        <taxon>Alphaproteobacteria</taxon>
        <taxon>Rhodobacterales</taxon>
        <taxon>Rhodobacter group</taxon>
        <taxon>Rhodobacter</taxon>
    </lineage>
</organism>
<dbReference type="PROSITE" id="PS51898">
    <property type="entry name" value="TYR_RECOMBINASE"/>
    <property type="match status" value="1"/>
</dbReference>
<reference evidence="8 9" key="1">
    <citation type="submission" date="2018-06" db="EMBL/GenBank/DDBJ databases">
        <title>Genomic Encyclopedia of Type Strains, Phase III (KMG-III): the genomes of soil and plant-associated and newly described type strains.</title>
        <authorList>
            <person name="Whitman W."/>
        </authorList>
    </citation>
    <scope>NUCLEOTIDE SEQUENCE [LARGE SCALE GENOMIC DNA]</scope>
    <source>
        <strain evidence="8 9">JA737</strain>
    </source>
</reference>
<dbReference type="InterPro" id="IPR044068">
    <property type="entry name" value="CB"/>
</dbReference>
<dbReference type="PANTHER" id="PTHR30349:SF41">
    <property type="entry name" value="INTEGRASE_RECOMBINASE PROTEIN MJ0367-RELATED"/>
    <property type="match status" value="1"/>
</dbReference>
<keyword evidence="4" id="KW-0233">DNA recombination</keyword>
<dbReference type="Pfam" id="PF00589">
    <property type="entry name" value="Phage_integrase"/>
    <property type="match status" value="1"/>
</dbReference>
<dbReference type="GO" id="GO:0015074">
    <property type="term" value="P:DNA integration"/>
    <property type="evidence" value="ECO:0007669"/>
    <property type="project" value="UniProtKB-KW"/>
</dbReference>
<dbReference type="Proteomes" id="UP000247727">
    <property type="component" value="Unassembled WGS sequence"/>
</dbReference>
<evidence type="ECO:0000313" key="9">
    <source>
        <dbReference type="Proteomes" id="UP000247727"/>
    </source>
</evidence>